<evidence type="ECO:0000256" key="1">
    <source>
        <dbReference type="SAM" id="Phobius"/>
    </source>
</evidence>
<keyword evidence="3" id="KW-1185">Reference proteome</keyword>
<reference evidence="2 3" key="1">
    <citation type="submission" date="2019-03" db="EMBL/GenBank/DDBJ databases">
        <title>Draft genome sequences of novel Actinobacteria.</title>
        <authorList>
            <person name="Sahin N."/>
            <person name="Ay H."/>
            <person name="Saygin H."/>
        </authorList>
    </citation>
    <scope>NUCLEOTIDE SEQUENCE [LARGE SCALE GENOMIC DNA]</scope>
    <source>
        <strain evidence="2 3">DSM 45347</strain>
    </source>
</reference>
<gene>
    <name evidence="2" type="ORF">E1284_16200</name>
</gene>
<sequence length="724" mass="75710">MPDPDPRFGELGEAERRLVEAAATGAWADVRAGRAEADRVVRADLLAELLTGERAPEGRRPRAVKLRGARIAGALDLEAAELACPLLLDGCGFDAEIVLSEASAPSVRLPGCRAPALIADQLRITGNLELNRGFTAAWIHLAGADIGGTADLSDAVLPAPGAAALVADGLTVAQDMVCRNLTAQGEVRLRGAHVRGVLTFDGATLANPGGRAFTGDGFTVDQSMHCRDGFTAHGEVHLRGAVINGTLALDGARLDAPGADALAAARLTVGQDVFCRGLSAGGEVRLPGARIGGRLDLTRAHLTDPGAAALTADRIAVDDGVLAEGLTSDGEIRLKGARVGGTLVLAGARLSAPGARALNAEGLTVDQDVDATGGFRAEGEVRLVRARIGGALNLDDAVLANPGGQALTADSLTIEQSAYCRRLSAEGEIRLVGAGIGGVADFSGARLAGPERRALYAVRLSVGGDLMCRRGFTAEGGLQLPGARVGGQIDLTDAVLTGARHQALDLTAATAQALILRPRQVPEGIVNLTGTQVGAYEDDHRTWPATLLLRGFTYGTLTGEADVRARLRWASRHRGGYTPQIYDQLAAAYRRTGHEVTARRVAVAKQWQRRTVLSPPGKLVNWLLYLTVGYGYRTWLAALWLAALVALGTQLFAPDQMTEAATTAPPFNALGYTLDVLLPIGDLGQQKAWRPDGAARYWSWAFIAAGWILSTAVVAGLTGVLKRN</sequence>
<feature type="transmembrane region" description="Helical" evidence="1">
    <location>
        <begin position="697"/>
        <end position="721"/>
    </location>
</feature>
<organism evidence="2 3">
    <name type="scientific">Actinomadura bangladeshensis</name>
    <dbReference type="NCBI Taxonomy" id="453573"/>
    <lineage>
        <taxon>Bacteria</taxon>
        <taxon>Bacillati</taxon>
        <taxon>Actinomycetota</taxon>
        <taxon>Actinomycetes</taxon>
        <taxon>Streptosporangiales</taxon>
        <taxon>Thermomonosporaceae</taxon>
        <taxon>Actinomadura</taxon>
    </lineage>
</organism>
<keyword evidence="1" id="KW-1133">Transmembrane helix</keyword>
<evidence type="ECO:0008006" key="4">
    <source>
        <dbReference type="Google" id="ProtNLM"/>
    </source>
</evidence>
<dbReference type="Proteomes" id="UP000295431">
    <property type="component" value="Unassembled WGS sequence"/>
</dbReference>
<protein>
    <recommendedName>
        <fullName evidence="4">Oxidoreductase</fullName>
    </recommendedName>
</protein>
<accession>A0A4R4P0V7</accession>
<keyword evidence="1" id="KW-0812">Transmembrane</keyword>
<evidence type="ECO:0000313" key="2">
    <source>
        <dbReference type="EMBL" id="TDC15144.1"/>
    </source>
</evidence>
<name>A0A4R4P0V7_9ACTN</name>
<feature type="transmembrane region" description="Helical" evidence="1">
    <location>
        <begin position="622"/>
        <end position="647"/>
    </location>
</feature>
<dbReference type="RefSeq" id="WP_131939919.1">
    <property type="nucleotide sequence ID" value="NZ_BAAAMX010000045.1"/>
</dbReference>
<comment type="caution">
    <text evidence="2">The sequence shown here is derived from an EMBL/GenBank/DDBJ whole genome shotgun (WGS) entry which is preliminary data.</text>
</comment>
<dbReference type="OrthoDB" id="5194370at2"/>
<keyword evidence="1" id="KW-0472">Membrane</keyword>
<proteinExistence type="predicted"/>
<dbReference type="AlphaFoldDB" id="A0A4R4P0V7"/>
<dbReference type="EMBL" id="SMJW01000071">
    <property type="protein sequence ID" value="TDC15144.1"/>
    <property type="molecule type" value="Genomic_DNA"/>
</dbReference>
<evidence type="ECO:0000313" key="3">
    <source>
        <dbReference type="Proteomes" id="UP000295431"/>
    </source>
</evidence>